<protein>
    <submittedName>
        <fullName evidence="1">Uncharacterized protein</fullName>
    </submittedName>
</protein>
<accession>A0A225VII4</accession>
<dbReference type="Proteomes" id="UP000198211">
    <property type="component" value="Unassembled WGS sequence"/>
</dbReference>
<keyword evidence="2" id="KW-1185">Reference proteome</keyword>
<dbReference type="EMBL" id="NBNE01005021">
    <property type="protein sequence ID" value="OWZ04330.1"/>
    <property type="molecule type" value="Genomic_DNA"/>
</dbReference>
<dbReference type="AlphaFoldDB" id="A0A225VII4"/>
<gene>
    <name evidence="1" type="ORF">PHMEG_00023785</name>
</gene>
<evidence type="ECO:0000313" key="1">
    <source>
        <dbReference type="EMBL" id="OWZ04330.1"/>
    </source>
</evidence>
<name>A0A225VII4_9STRA</name>
<evidence type="ECO:0000313" key="2">
    <source>
        <dbReference type="Proteomes" id="UP000198211"/>
    </source>
</evidence>
<reference evidence="2" key="1">
    <citation type="submission" date="2017-03" db="EMBL/GenBank/DDBJ databases">
        <title>Phytopthora megakarya and P. palmivora, two closely related causual agents of cacao black pod achieved similar genome size and gene model numbers by different mechanisms.</title>
        <authorList>
            <person name="Ali S."/>
            <person name="Shao J."/>
            <person name="Larry D.J."/>
            <person name="Kronmiller B."/>
            <person name="Shen D."/>
            <person name="Strem M.D."/>
            <person name="Melnick R.L."/>
            <person name="Guiltinan M.J."/>
            <person name="Tyler B.M."/>
            <person name="Meinhardt L.W."/>
            <person name="Bailey B.A."/>
        </authorList>
    </citation>
    <scope>NUCLEOTIDE SEQUENCE [LARGE SCALE GENOMIC DNA]</scope>
    <source>
        <strain evidence="2">zdho120</strain>
    </source>
</reference>
<proteinExistence type="predicted"/>
<sequence>MDKPLSKPEYFVRTGEIIVFESEALQRRRRDKTEQLIKETGDSQSVNNARIAQKILKYRGLSPAPIG</sequence>
<comment type="caution">
    <text evidence="1">The sequence shown here is derived from an EMBL/GenBank/DDBJ whole genome shotgun (WGS) entry which is preliminary data.</text>
</comment>
<organism evidence="1 2">
    <name type="scientific">Phytophthora megakarya</name>
    <dbReference type="NCBI Taxonomy" id="4795"/>
    <lineage>
        <taxon>Eukaryota</taxon>
        <taxon>Sar</taxon>
        <taxon>Stramenopiles</taxon>
        <taxon>Oomycota</taxon>
        <taxon>Peronosporomycetes</taxon>
        <taxon>Peronosporales</taxon>
        <taxon>Peronosporaceae</taxon>
        <taxon>Phytophthora</taxon>
    </lineage>
</organism>